<dbReference type="InterPro" id="IPR042789">
    <property type="entry name" value="FRRS1L"/>
</dbReference>
<dbReference type="Proteomes" id="UP000002279">
    <property type="component" value="Chromosome 4"/>
</dbReference>
<dbReference type="STRING" id="9258.ENSOANP00000025009"/>
<dbReference type="CDD" id="cd09628">
    <property type="entry name" value="DOMON_SDR_2_like"/>
    <property type="match status" value="1"/>
</dbReference>
<dbReference type="GO" id="GO:0016020">
    <property type="term" value="C:membrane"/>
    <property type="evidence" value="ECO:0000318"/>
    <property type="project" value="GO_Central"/>
</dbReference>
<evidence type="ECO:0008006" key="13">
    <source>
        <dbReference type="Google" id="ProtNLM"/>
    </source>
</evidence>
<keyword evidence="5" id="KW-0249">Electron transport</keyword>
<dbReference type="GeneTree" id="ENSGT00940000164178"/>
<evidence type="ECO:0000256" key="7">
    <source>
        <dbReference type="ARBA" id="ARBA00023136"/>
    </source>
</evidence>
<feature type="transmembrane region" description="Helical" evidence="8">
    <location>
        <begin position="357"/>
        <end position="378"/>
    </location>
</feature>
<evidence type="ECO:0000256" key="3">
    <source>
        <dbReference type="ARBA" id="ARBA00022448"/>
    </source>
</evidence>
<reference evidence="11" key="3">
    <citation type="submission" date="2025-09" db="UniProtKB">
        <authorList>
            <consortium name="Ensembl"/>
        </authorList>
    </citation>
    <scope>IDENTIFICATION</scope>
    <source>
        <strain evidence="11">Glennie</strain>
    </source>
</reference>
<feature type="transmembrane region" description="Helical" evidence="8">
    <location>
        <begin position="292"/>
        <end position="309"/>
    </location>
</feature>
<dbReference type="HOGENOM" id="CLU_028305_2_1_1"/>
<gene>
    <name evidence="11" type="primary">LOC100081622</name>
</gene>
<evidence type="ECO:0000313" key="12">
    <source>
        <dbReference type="Proteomes" id="UP000002279"/>
    </source>
</evidence>
<reference evidence="11 12" key="1">
    <citation type="journal article" date="2008" name="Nature">
        <title>Genome analysis of the platypus reveals unique signatures of evolution.</title>
        <authorList>
            <person name="Warren W.C."/>
            <person name="Hillier L.W."/>
            <person name="Marshall Graves J.A."/>
            <person name="Birney E."/>
            <person name="Ponting C.P."/>
            <person name="Grutzner F."/>
            <person name="Belov K."/>
            <person name="Miller W."/>
            <person name="Clarke L."/>
            <person name="Chinwalla A.T."/>
            <person name="Yang S.P."/>
            <person name="Heger A."/>
            <person name="Locke D.P."/>
            <person name="Miethke P."/>
            <person name="Waters P.D."/>
            <person name="Veyrunes F."/>
            <person name="Fulton L."/>
            <person name="Fulton B."/>
            <person name="Graves T."/>
            <person name="Wallis J."/>
            <person name="Puente X.S."/>
            <person name="Lopez-Otin C."/>
            <person name="Ordonez G.R."/>
            <person name="Eichler E.E."/>
            <person name="Chen L."/>
            <person name="Cheng Z."/>
            <person name="Deakin J.E."/>
            <person name="Alsop A."/>
            <person name="Thompson K."/>
            <person name="Kirby P."/>
            <person name="Papenfuss A.T."/>
            <person name="Wakefield M.J."/>
            <person name="Olender T."/>
            <person name="Lancet D."/>
            <person name="Huttley G.A."/>
            <person name="Smit A.F."/>
            <person name="Pask A."/>
            <person name="Temple-Smith P."/>
            <person name="Batzer M.A."/>
            <person name="Walker J.A."/>
            <person name="Konkel M.K."/>
            <person name="Harris R.S."/>
            <person name="Whittington C.M."/>
            <person name="Wong E.S."/>
            <person name="Gemmell N.J."/>
            <person name="Buschiazzo E."/>
            <person name="Vargas Jentzsch I.M."/>
            <person name="Merkel A."/>
            <person name="Schmitz J."/>
            <person name="Zemann A."/>
            <person name="Churakov G."/>
            <person name="Kriegs J.O."/>
            <person name="Brosius J."/>
            <person name="Murchison E.P."/>
            <person name="Sachidanandam R."/>
            <person name="Smith C."/>
            <person name="Hannon G.J."/>
            <person name="Tsend-Ayush E."/>
            <person name="McMillan D."/>
            <person name="Attenborough R."/>
            <person name="Rens W."/>
            <person name="Ferguson-Smith M."/>
            <person name="Lefevre C.M."/>
            <person name="Sharp J.A."/>
            <person name="Nicholas K.R."/>
            <person name="Ray D.A."/>
            <person name="Kube M."/>
            <person name="Reinhardt R."/>
            <person name="Pringle T.H."/>
            <person name="Taylor J."/>
            <person name="Jones R.C."/>
            <person name="Nixon B."/>
            <person name="Dacheux J.L."/>
            <person name="Niwa H."/>
            <person name="Sekita Y."/>
            <person name="Huang X."/>
            <person name="Stark A."/>
            <person name="Kheradpour P."/>
            <person name="Kellis M."/>
            <person name="Flicek P."/>
            <person name="Chen Y."/>
            <person name="Webber C."/>
            <person name="Hardison R."/>
            <person name="Nelson J."/>
            <person name="Hallsworth-Pepin K."/>
            <person name="Delehaunty K."/>
            <person name="Markovic C."/>
            <person name="Minx P."/>
            <person name="Feng Y."/>
            <person name="Kremitzki C."/>
            <person name="Mitreva M."/>
            <person name="Glasscock J."/>
            <person name="Wylie T."/>
            <person name="Wohldmann P."/>
            <person name="Thiru P."/>
            <person name="Nhan M.N."/>
            <person name="Pohl C.S."/>
            <person name="Smith S.M."/>
            <person name="Hou S."/>
            <person name="Nefedov M."/>
            <person name="de Jong P.J."/>
            <person name="Renfree M.B."/>
            <person name="Mardis E.R."/>
            <person name="Wilson R.K."/>
        </authorList>
    </citation>
    <scope>NUCLEOTIDE SEQUENCE [LARGE SCALE GENOMIC DNA]</scope>
    <source>
        <strain evidence="11 12">Glennie</strain>
    </source>
</reference>
<feature type="transmembrane region" description="Helical" evidence="8">
    <location>
        <begin position="181"/>
        <end position="202"/>
    </location>
</feature>
<evidence type="ECO:0000256" key="8">
    <source>
        <dbReference type="SAM" id="Phobius"/>
    </source>
</evidence>
<dbReference type="PANTHER" id="PTHR46902:SF1">
    <property type="entry name" value="DOMON DOMAIN-CONTAINING PROTEIN FRRS1L"/>
    <property type="match status" value="1"/>
</dbReference>
<reference evidence="11" key="2">
    <citation type="submission" date="2025-08" db="UniProtKB">
        <authorList>
            <consortium name="Ensembl"/>
        </authorList>
    </citation>
    <scope>IDENTIFICATION</scope>
    <source>
        <strain evidence="11">Glennie</strain>
    </source>
</reference>
<evidence type="ECO:0000256" key="6">
    <source>
        <dbReference type="ARBA" id="ARBA00022989"/>
    </source>
</evidence>
<evidence type="ECO:0000259" key="10">
    <source>
        <dbReference type="PROSITE" id="PS50939"/>
    </source>
</evidence>
<dbReference type="SMART" id="SM00665">
    <property type="entry name" value="B561"/>
    <property type="match status" value="1"/>
</dbReference>
<dbReference type="Ensembl" id="ENSOANT00000028813.3">
    <property type="protein sequence ID" value="ENSOANP00000025009.3"/>
    <property type="gene ID" value="ENSOANG00000019725.3"/>
</dbReference>
<dbReference type="InParanoid" id="F6QID1"/>
<evidence type="ECO:0000256" key="1">
    <source>
        <dbReference type="ARBA" id="ARBA00001970"/>
    </source>
</evidence>
<evidence type="ECO:0000256" key="2">
    <source>
        <dbReference type="ARBA" id="ARBA00004370"/>
    </source>
</evidence>
<dbReference type="Gene3D" id="1.20.120.1770">
    <property type="match status" value="1"/>
</dbReference>
<dbReference type="PANTHER" id="PTHR46902">
    <property type="entry name" value="DOMON DOMAIN-CONTAINING PROTEIN FRRS1L"/>
    <property type="match status" value="1"/>
</dbReference>
<dbReference type="PROSITE" id="PS50939">
    <property type="entry name" value="CYTOCHROME_B561"/>
    <property type="match status" value="1"/>
</dbReference>
<keyword evidence="4 8" id="KW-0812">Transmembrane</keyword>
<dbReference type="OMA" id="QAGWVWY"/>
<dbReference type="PROSITE" id="PS50836">
    <property type="entry name" value="DOMON"/>
    <property type="match status" value="1"/>
</dbReference>
<protein>
    <recommendedName>
        <fullName evidence="13">Ferric chelate reductase 1</fullName>
    </recommendedName>
</protein>
<organism evidence="11 12">
    <name type="scientific">Ornithorhynchus anatinus</name>
    <name type="common">Duckbill platypus</name>
    <dbReference type="NCBI Taxonomy" id="9258"/>
    <lineage>
        <taxon>Eukaryota</taxon>
        <taxon>Metazoa</taxon>
        <taxon>Chordata</taxon>
        <taxon>Craniata</taxon>
        <taxon>Vertebrata</taxon>
        <taxon>Euteleostomi</taxon>
        <taxon>Mammalia</taxon>
        <taxon>Monotremata</taxon>
        <taxon>Ornithorhynchidae</taxon>
        <taxon>Ornithorhynchus</taxon>
    </lineage>
</organism>
<dbReference type="eggNOG" id="KOG4293">
    <property type="taxonomic scope" value="Eukaryota"/>
</dbReference>
<feature type="domain" description="DOMON" evidence="9">
    <location>
        <begin position="23"/>
        <end position="138"/>
    </location>
</feature>
<evidence type="ECO:0000313" key="11">
    <source>
        <dbReference type="Ensembl" id="ENSOANP00000025009.3"/>
    </source>
</evidence>
<comment type="subcellular location">
    <subcellularLocation>
        <location evidence="2">Membrane</location>
    </subcellularLocation>
</comment>
<dbReference type="CDD" id="cd08760">
    <property type="entry name" value="Cyt_b561_FRRS1_like"/>
    <property type="match status" value="1"/>
</dbReference>
<feature type="domain" description="Cytochrome b561" evidence="10">
    <location>
        <begin position="142"/>
        <end position="344"/>
    </location>
</feature>
<keyword evidence="7 8" id="KW-0472">Membrane</keyword>
<evidence type="ECO:0000256" key="4">
    <source>
        <dbReference type="ARBA" id="ARBA00022692"/>
    </source>
</evidence>
<accession>F6QID1</accession>
<proteinExistence type="predicted"/>
<dbReference type="AlphaFoldDB" id="F6QID1"/>
<dbReference type="InterPro" id="IPR006593">
    <property type="entry name" value="Cyt_b561/ferric_Rdtase_TM"/>
</dbReference>
<dbReference type="Bgee" id="ENSOANG00000019725">
    <property type="expression patterns" value="Expressed in endometrium and 7 other cell types or tissues"/>
</dbReference>
<comment type="cofactor">
    <cofactor evidence="1">
        <name>heme b</name>
        <dbReference type="ChEBI" id="CHEBI:60344"/>
    </cofactor>
</comment>
<feature type="transmembrane region" description="Helical" evidence="8">
    <location>
        <begin position="222"/>
        <end position="240"/>
    </location>
</feature>
<keyword evidence="3" id="KW-0813">Transport</keyword>
<dbReference type="Pfam" id="PF03351">
    <property type="entry name" value="DOMON"/>
    <property type="match status" value="1"/>
</dbReference>
<feature type="transmembrane region" description="Helical" evidence="8">
    <location>
        <begin position="252"/>
        <end position="271"/>
    </location>
</feature>
<dbReference type="InterPro" id="IPR005018">
    <property type="entry name" value="DOMON_domain"/>
</dbReference>
<evidence type="ECO:0000256" key="5">
    <source>
        <dbReference type="ARBA" id="ARBA00022982"/>
    </source>
</evidence>
<evidence type="ECO:0000259" key="9">
    <source>
        <dbReference type="PROSITE" id="PS50836"/>
    </source>
</evidence>
<name>F6QID1_ORNAN</name>
<dbReference type="GO" id="GO:1900449">
    <property type="term" value="P:regulation of glutamate receptor signaling pathway"/>
    <property type="evidence" value="ECO:0007669"/>
    <property type="project" value="InterPro"/>
</dbReference>
<keyword evidence="6 8" id="KW-1133">Transmembrane helix</keyword>
<sequence length="381" mass="42423">MNSSGCGKSKFCFSNPSGCGPEDPSCLFMSSEALSGNRLKFEMSGLSQGYVSIGFSDDFMMAQDDVYICVRNGTGQIEVQHAFTTGRTSPTIKPLGKVEMIKTSFNNGVIKCSFITGNPISTETRTARNLYYVFLTVGPAQNGIIRKHTTRPLITSQKVDISKYMVTGGRPSVPTLIKVHGALMLIAWMTIGNIGMVFASIWKGVLKKKIWGQELWFQAHRFLMLLTVAVTITAFILPFVQIQGWSGNEPHPIMGCIVMTLVVLQPVGAILRPPPQHKRRIWFNWFHSLNAFILKVLSVVTIFLGLVLIDGSPNQWKVKVMGGFLGWEVLRDVLLHTNIWRNKENAEDPERRLKSEIRVFFIHLCGNLAFLIALLVGIGQS</sequence>
<keyword evidence="12" id="KW-1185">Reference proteome</keyword>
<dbReference type="SMART" id="SM00664">
    <property type="entry name" value="DoH"/>
    <property type="match status" value="1"/>
</dbReference>